<accession>A0ABS8YAJ9</accession>
<name>A0ABS8YAJ9_DATST</name>
<evidence type="ECO:0000256" key="1">
    <source>
        <dbReference type="SAM" id="MobiDB-lite"/>
    </source>
</evidence>
<dbReference type="Proteomes" id="UP000823775">
    <property type="component" value="Unassembled WGS sequence"/>
</dbReference>
<comment type="caution">
    <text evidence="2">The sequence shown here is derived from an EMBL/GenBank/DDBJ whole genome shotgun (WGS) entry which is preliminary data.</text>
</comment>
<evidence type="ECO:0000313" key="2">
    <source>
        <dbReference type="EMBL" id="MCE5167560.1"/>
    </source>
</evidence>
<evidence type="ECO:0000313" key="3">
    <source>
        <dbReference type="Proteomes" id="UP000823775"/>
    </source>
</evidence>
<feature type="region of interest" description="Disordered" evidence="1">
    <location>
        <begin position="32"/>
        <end position="51"/>
    </location>
</feature>
<protein>
    <submittedName>
        <fullName evidence="2">Uncharacterized protein</fullName>
    </submittedName>
</protein>
<proteinExistence type="predicted"/>
<keyword evidence="3" id="KW-1185">Reference proteome</keyword>
<feature type="non-terminal residue" evidence="2">
    <location>
        <position position="67"/>
    </location>
</feature>
<gene>
    <name evidence="2" type="ORF">HAX54_010463</name>
</gene>
<dbReference type="EMBL" id="JACEIK010157908">
    <property type="protein sequence ID" value="MCE5167560.1"/>
    <property type="molecule type" value="Genomic_DNA"/>
</dbReference>
<organism evidence="2 3">
    <name type="scientific">Datura stramonium</name>
    <name type="common">Jimsonweed</name>
    <name type="synonym">Common thornapple</name>
    <dbReference type="NCBI Taxonomy" id="4076"/>
    <lineage>
        <taxon>Eukaryota</taxon>
        <taxon>Viridiplantae</taxon>
        <taxon>Streptophyta</taxon>
        <taxon>Embryophyta</taxon>
        <taxon>Tracheophyta</taxon>
        <taxon>Spermatophyta</taxon>
        <taxon>Magnoliopsida</taxon>
        <taxon>eudicotyledons</taxon>
        <taxon>Gunneridae</taxon>
        <taxon>Pentapetalae</taxon>
        <taxon>asterids</taxon>
        <taxon>lamiids</taxon>
        <taxon>Solanales</taxon>
        <taxon>Solanaceae</taxon>
        <taxon>Solanoideae</taxon>
        <taxon>Datureae</taxon>
        <taxon>Datura</taxon>
    </lineage>
</organism>
<sequence>MEQEVIEWFQKKGLGHPCTNWSGTRAVLLMSPRQGETSRLSQRGRLASEERRRTGLRNVLELRPCNK</sequence>
<reference evidence="2 3" key="1">
    <citation type="journal article" date="2021" name="BMC Genomics">
        <title>Datura genome reveals duplications of psychoactive alkaloid biosynthetic genes and high mutation rate following tissue culture.</title>
        <authorList>
            <person name="Rajewski A."/>
            <person name="Carter-House D."/>
            <person name="Stajich J."/>
            <person name="Litt A."/>
        </authorList>
    </citation>
    <scope>NUCLEOTIDE SEQUENCE [LARGE SCALE GENOMIC DNA]</scope>
    <source>
        <strain evidence="2">AR-01</strain>
    </source>
</reference>